<dbReference type="OrthoDB" id="108365at2759"/>
<evidence type="ECO:0000313" key="18">
    <source>
        <dbReference type="Proteomes" id="UP000007241"/>
    </source>
</evidence>
<keyword evidence="10 14" id="KW-0460">Magnesium</keyword>
<dbReference type="RefSeq" id="XP_006675443.1">
    <property type="nucleotide sequence ID" value="XM_006675380.1"/>
</dbReference>
<keyword evidence="12" id="KW-0670">Pyruvate</keyword>
<dbReference type="InterPro" id="IPR015806">
    <property type="entry name" value="Pyrv_Knase_insert_dom_sf"/>
</dbReference>
<dbReference type="InterPro" id="IPR015795">
    <property type="entry name" value="Pyrv_Knase_C"/>
</dbReference>
<dbReference type="GO" id="GO:0030955">
    <property type="term" value="F:potassium ion binding"/>
    <property type="evidence" value="ECO:0007669"/>
    <property type="project" value="InterPro"/>
</dbReference>
<evidence type="ECO:0000256" key="12">
    <source>
        <dbReference type="ARBA" id="ARBA00023317"/>
    </source>
</evidence>
<dbReference type="GeneID" id="18237813"/>
<dbReference type="EC" id="2.7.1.40" evidence="4 14"/>
<dbReference type="GO" id="GO:0004743">
    <property type="term" value="F:pyruvate kinase activity"/>
    <property type="evidence" value="ECO:0000318"/>
    <property type="project" value="GO_Central"/>
</dbReference>
<dbReference type="PANTHER" id="PTHR11817">
    <property type="entry name" value="PYRUVATE KINASE"/>
    <property type="match status" value="1"/>
</dbReference>
<keyword evidence="18" id="KW-1185">Reference proteome</keyword>
<name>F4NRU6_BATDJ</name>
<dbReference type="GO" id="GO:0005737">
    <property type="term" value="C:cytoplasm"/>
    <property type="evidence" value="ECO:0000318"/>
    <property type="project" value="GO_Central"/>
</dbReference>
<dbReference type="NCBIfam" id="TIGR01064">
    <property type="entry name" value="pyruv_kin"/>
    <property type="match status" value="1"/>
</dbReference>
<dbReference type="SUPFAM" id="SSF50800">
    <property type="entry name" value="PK beta-barrel domain-like"/>
    <property type="match status" value="1"/>
</dbReference>
<evidence type="ECO:0000256" key="1">
    <source>
        <dbReference type="ARBA" id="ARBA00001958"/>
    </source>
</evidence>
<dbReference type="InterPro" id="IPR040442">
    <property type="entry name" value="Pyrv_kinase-like_dom_sf"/>
</dbReference>
<feature type="domain" description="Pyruvate kinase C-terminal" evidence="16">
    <location>
        <begin position="374"/>
        <end position="475"/>
    </location>
</feature>
<protein>
    <recommendedName>
        <fullName evidence="4 14">Pyruvate kinase</fullName>
        <ecNumber evidence="4 14">2.7.1.40</ecNumber>
    </recommendedName>
</protein>
<proteinExistence type="inferred from homology"/>
<sequence>MPYIAHPSLQAGTNNVLRTKVACTIGPASRSKEVLSALVNSGMSIARINMSHSTYDNAAQIIRNLREYTDASKDHPEVGIWVDINGPKVRTGKLVDGKPVHLKKGDSFLFVNDSSVIGDHTQVSTNYTRELLQVGDKVFVDDGLLSFTVTERLENAVKAVVDNNGILGENKGVNFPDRRIDDLPAICEKDKKDILFAMQQNVDFISISCIRDIEDVEEVSRMILGNSHTKMLAKIENKRAMNNFESILNVADGIVIDRGYLGAEVDVDVICVAQKKMVALANTAGKPILIANQMLESMVSNPYPTRSEASDVTNAVMDGVDGLVLSGETAIGEYVIETVATMRKIIYQAELNTNYLEYQMKAMRSVTKPIHINESIASSAVLCARQVGAAIIMVLTEAGGTARLVAKYRPLIPVIAATTVRKTARQMSANFGLVPYYHSTGPETAIRDTLLYAKDIGLCKAGDIAVITSGQVVGFLEGTTTKMQLVVVPDS</sequence>
<dbReference type="Gene3D" id="3.40.1380.20">
    <property type="entry name" value="Pyruvate kinase, C-terminal domain"/>
    <property type="match status" value="1"/>
</dbReference>
<dbReference type="InterPro" id="IPR015793">
    <property type="entry name" value="Pyrv_Knase_brl"/>
</dbReference>
<dbReference type="Pfam" id="PF00224">
    <property type="entry name" value="PK"/>
    <property type="match status" value="1"/>
</dbReference>
<dbReference type="HOGENOM" id="CLU_015439_0_1_1"/>
<dbReference type="InterPro" id="IPR015813">
    <property type="entry name" value="Pyrv/PenolPyrv_kinase-like_dom"/>
</dbReference>
<evidence type="ECO:0000259" key="15">
    <source>
        <dbReference type="Pfam" id="PF00224"/>
    </source>
</evidence>
<accession>F4NRU6</accession>
<comment type="similarity">
    <text evidence="3 14">Belongs to the pyruvate kinase family.</text>
</comment>
<evidence type="ECO:0000256" key="3">
    <source>
        <dbReference type="ARBA" id="ARBA00008663"/>
    </source>
</evidence>
<dbReference type="InParanoid" id="F4NRU6"/>
<gene>
    <name evidence="17" type="ORF">BATDEDRAFT_22016</name>
</gene>
<dbReference type="FunFam" id="2.40.33.10:FF:000001">
    <property type="entry name" value="Pyruvate kinase"/>
    <property type="match status" value="1"/>
</dbReference>
<feature type="domain" description="Pyruvate kinase barrel" evidence="15">
    <location>
        <begin position="18"/>
        <end position="339"/>
    </location>
</feature>
<comment type="catalytic activity">
    <reaction evidence="13 14">
        <text>pyruvate + ATP = phosphoenolpyruvate + ADP + H(+)</text>
        <dbReference type="Rhea" id="RHEA:18157"/>
        <dbReference type="ChEBI" id="CHEBI:15361"/>
        <dbReference type="ChEBI" id="CHEBI:15378"/>
        <dbReference type="ChEBI" id="CHEBI:30616"/>
        <dbReference type="ChEBI" id="CHEBI:58702"/>
        <dbReference type="ChEBI" id="CHEBI:456216"/>
        <dbReference type="EC" id="2.7.1.40"/>
    </reaction>
</comment>
<keyword evidence="5 14" id="KW-0808">Transferase</keyword>
<evidence type="ECO:0000256" key="10">
    <source>
        <dbReference type="ARBA" id="ARBA00022842"/>
    </source>
</evidence>
<organism evidence="17 18">
    <name type="scientific">Batrachochytrium dendrobatidis (strain JAM81 / FGSC 10211)</name>
    <name type="common">Frog chytrid fungus</name>
    <dbReference type="NCBI Taxonomy" id="684364"/>
    <lineage>
        <taxon>Eukaryota</taxon>
        <taxon>Fungi</taxon>
        <taxon>Fungi incertae sedis</taxon>
        <taxon>Chytridiomycota</taxon>
        <taxon>Chytridiomycota incertae sedis</taxon>
        <taxon>Chytridiomycetes</taxon>
        <taxon>Rhizophydiales</taxon>
        <taxon>Rhizophydiales incertae sedis</taxon>
        <taxon>Batrachochytrium</taxon>
    </lineage>
</organism>
<dbReference type="GO" id="GO:0005524">
    <property type="term" value="F:ATP binding"/>
    <property type="evidence" value="ECO:0007669"/>
    <property type="project" value="UniProtKB-KW"/>
</dbReference>
<dbReference type="SUPFAM" id="SSF51621">
    <property type="entry name" value="Phosphoenolpyruvate/pyruvate domain"/>
    <property type="match status" value="1"/>
</dbReference>
<dbReference type="OMA" id="RCIVENS"/>
<dbReference type="GO" id="GO:0016301">
    <property type="term" value="F:kinase activity"/>
    <property type="evidence" value="ECO:0007669"/>
    <property type="project" value="UniProtKB-KW"/>
</dbReference>
<comment type="cofactor">
    <cofactor evidence="1">
        <name>K(+)</name>
        <dbReference type="ChEBI" id="CHEBI:29103"/>
    </cofactor>
</comment>
<dbReference type="STRING" id="684364.F4NRU6"/>
<dbReference type="InterPro" id="IPR036918">
    <property type="entry name" value="Pyrv_Knase_C_sf"/>
</dbReference>
<dbReference type="Proteomes" id="UP000007241">
    <property type="component" value="Unassembled WGS sequence"/>
</dbReference>
<dbReference type="PRINTS" id="PR01050">
    <property type="entry name" value="PYRUVTKNASE"/>
</dbReference>
<keyword evidence="8 14" id="KW-0418">Kinase</keyword>
<evidence type="ECO:0000259" key="16">
    <source>
        <dbReference type="Pfam" id="PF02887"/>
    </source>
</evidence>
<dbReference type="Gene3D" id="2.40.33.10">
    <property type="entry name" value="PK beta-barrel domain-like"/>
    <property type="match status" value="1"/>
</dbReference>
<dbReference type="SUPFAM" id="SSF52935">
    <property type="entry name" value="PK C-terminal domain-like"/>
    <property type="match status" value="1"/>
</dbReference>
<dbReference type="GO" id="GO:0000287">
    <property type="term" value="F:magnesium ion binding"/>
    <property type="evidence" value="ECO:0007669"/>
    <property type="project" value="InterPro"/>
</dbReference>
<evidence type="ECO:0000256" key="13">
    <source>
        <dbReference type="ARBA" id="ARBA00048152"/>
    </source>
</evidence>
<evidence type="ECO:0000256" key="4">
    <source>
        <dbReference type="ARBA" id="ARBA00012142"/>
    </source>
</evidence>
<dbReference type="InterPro" id="IPR001697">
    <property type="entry name" value="Pyr_Knase"/>
</dbReference>
<evidence type="ECO:0000256" key="11">
    <source>
        <dbReference type="ARBA" id="ARBA00023152"/>
    </source>
</evidence>
<keyword evidence="7" id="KW-0547">Nucleotide-binding</keyword>
<dbReference type="EMBL" id="GL882879">
    <property type="protein sequence ID" value="EGF83376.1"/>
    <property type="molecule type" value="Genomic_DNA"/>
</dbReference>
<evidence type="ECO:0000256" key="8">
    <source>
        <dbReference type="ARBA" id="ARBA00022777"/>
    </source>
</evidence>
<dbReference type="InterPro" id="IPR011037">
    <property type="entry name" value="Pyrv_Knase-like_insert_dom_sf"/>
</dbReference>
<reference evidence="17 18" key="1">
    <citation type="submission" date="2009-12" db="EMBL/GenBank/DDBJ databases">
        <title>The draft genome of Batrachochytrium dendrobatidis.</title>
        <authorList>
            <consortium name="US DOE Joint Genome Institute (JGI-PGF)"/>
            <person name="Kuo A."/>
            <person name="Salamov A."/>
            <person name="Schmutz J."/>
            <person name="Lucas S."/>
            <person name="Pitluck S."/>
            <person name="Rosenblum E."/>
            <person name="Stajich J."/>
            <person name="Eisen M."/>
            <person name="Grigoriev I.V."/>
        </authorList>
    </citation>
    <scope>NUCLEOTIDE SEQUENCE [LARGE SCALE GENOMIC DNA]</scope>
    <source>
        <strain evidence="18">JAM81 / FGSC 10211</strain>
    </source>
</reference>
<evidence type="ECO:0000256" key="9">
    <source>
        <dbReference type="ARBA" id="ARBA00022840"/>
    </source>
</evidence>
<evidence type="ECO:0000256" key="6">
    <source>
        <dbReference type="ARBA" id="ARBA00022723"/>
    </source>
</evidence>
<dbReference type="Pfam" id="PF02887">
    <property type="entry name" value="PK_C"/>
    <property type="match status" value="1"/>
</dbReference>
<evidence type="ECO:0000256" key="14">
    <source>
        <dbReference type="RuleBase" id="RU000504"/>
    </source>
</evidence>
<keyword evidence="11 14" id="KW-0324">Glycolysis</keyword>
<evidence type="ECO:0000256" key="2">
    <source>
        <dbReference type="ARBA" id="ARBA00004997"/>
    </source>
</evidence>
<comment type="pathway">
    <text evidence="2 14">Carbohydrate degradation; glycolysis; pyruvate from D-glyceraldehyde 3-phosphate: step 5/5.</text>
</comment>
<evidence type="ECO:0000256" key="5">
    <source>
        <dbReference type="ARBA" id="ARBA00022679"/>
    </source>
</evidence>
<dbReference type="Gene3D" id="3.20.20.60">
    <property type="entry name" value="Phosphoenolpyruvate-binding domains"/>
    <property type="match status" value="1"/>
</dbReference>
<evidence type="ECO:0000313" key="17">
    <source>
        <dbReference type="EMBL" id="EGF83376.1"/>
    </source>
</evidence>
<keyword evidence="6" id="KW-0479">Metal-binding</keyword>
<dbReference type="UniPathway" id="UPA00109">
    <property type="reaction ID" value="UER00188"/>
</dbReference>
<keyword evidence="9" id="KW-0067">ATP-binding</keyword>
<dbReference type="AlphaFoldDB" id="F4NRU6"/>
<evidence type="ECO:0000256" key="7">
    <source>
        <dbReference type="ARBA" id="ARBA00022741"/>
    </source>
</evidence>
<dbReference type="GO" id="GO:0006096">
    <property type="term" value="P:glycolytic process"/>
    <property type="evidence" value="ECO:0000318"/>
    <property type="project" value="GO_Central"/>
</dbReference>